<dbReference type="Gene3D" id="1.10.150.130">
    <property type="match status" value="1"/>
</dbReference>
<proteinExistence type="predicted"/>
<evidence type="ECO:0000259" key="3">
    <source>
        <dbReference type="PROSITE" id="PS51898"/>
    </source>
</evidence>
<keyword evidence="5" id="KW-1185">Reference proteome</keyword>
<name>A0A318EFV6_9GAMM</name>
<sequence>MNNDLDLFDTGSVPDQLARIPADPAEIQRGVEDAVRAIHFIAKPTNTWKAYEKALRYIGAWCLVRFGEQLTLPVSIARVQTFVIDHFGRPERVQVDGTLRLVIHDAMPSDVDAALVAAGYKTELGRHRMTTVDQRLAVLSWAHQQKQLDSPVQDPTVRRLLSACRKLALEYGEGPKSKTAATLDALDLMLATCDESLEGLRDRALLLFGWASGGRRRSEIAKAEVRDFEWIGPSQAVFRMRQSKTGDHTPKPVVDETAAALTSWLKAAEITEGAVFRRLWRSTKVGEALSPHAIAAIVQRRALLAGLPGNFAGHSLRRGFVTEASMHDVPLAETMALTGHRLVKSVIRYSEVGDVLKSKASTLHRRSKP</sequence>
<dbReference type="GO" id="GO:0015074">
    <property type="term" value="P:DNA integration"/>
    <property type="evidence" value="ECO:0007669"/>
    <property type="project" value="InterPro"/>
</dbReference>
<organism evidence="4 5">
    <name type="scientific">Sinimarinibacterium flocculans</name>
    <dbReference type="NCBI Taxonomy" id="985250"/>
    <lineage>
        <taxon>Bacteria</taxon>
        <taxon>Pseudomonadati</taxon>
        <taxon>Pseudomonadota</taxon>
        <taxon>Gammaproteobacteria</taxon>
        <taxon>Nevskiales</taxon>
        <taxon>Nevskiaceae</taxon>
        <taxon>Sinimarinibacterium</taxon>
    </lineage>
</organism>
<dbReference type="PROSITE" id="PS51898">
    <property type="entry name" value="TYR_RECOMBINASE"/>
    <property type="match status" value="1"/>
</dbReference>
<comment type="caution">
    <text evidence="4">The sequence shown here is derived from an EMBL/GenBank/DDBJ whole genome shotgun (WGS) entry which is preliminary data.</text>
</comment>
<dbReference type="InterPro" id="IPR010998">
    <property type="entry name" value="Integrase_recombinase_N"/>
</dbReference>
<dbReference type="Pfam" id="PF00589">
    <property type="entry name" value="Phage_integrase"/>
    <property type="match status" value="1"/>
</dbReference>
<dbReference type="SUPFAM" id="SSF47823">
    <property type="entry name" value="lambda integrase-like, N-terminal domain"/>
    <property type="match status" value="1"/>
</dbReference>
<dbReference type="SUPFAM" id="SSF56349">
    <property type="entry name" value="DNA breaking-rejoining enzymes"/>
    <property type="match status" value="1"/>
</dbReference>
<evidence type="ECO:0000256" key="1">
    <source>
        <dbReference type="ARBA" id="ARBA00023125"/>
    </source>
</evidence>
<evidence type="ECO:0000313" key="4">
    <source>
        <dbReference type="EMBL" id="PXV71693.1"/>
    </source>
</evidence>
<dbReference type="InterPro" id="IPR013762">
    <property type="entry name" value="Integrase-like_cat_sf"/>
</dbReference>
<dbReference type="Gene3D" id="1.10.443.10">
    <property type="entry name" value="Intergrase catalytic core"/>
    <property type="match status" value="1"/>
</dbReference>
<dbReference type="Proteomes" id="UP000248330">
    <property type="component" value="Unassembled WGS sequence"/>
</dbReference>
<dbReference type="GO" id="GO:0003677">
    <property type="term" value="F:DNA binding"/>
    <property type="evidence" value="ECO:0007669"/>
    <property type="project" value="UniProtKB-KW"/>
</dbReference>
<keyword evidence="1" id="KW-0238">DNA-binding</keyword>
<evidence type="ECO:0000256" key="2">
    <source>
        <dbReference type="ARBA" id="ARBA00023172"/>
    </source>
</evidence>
<protein>
    <submittedName>
        <fullName evidence="4">Phage integrase family protein</fullName>
    </submittedName>
</protein>
<reference evidence="4 5" key="1">
    <citation type="submission" date="2018-04" db="EMBL/GenBank/DDBJ databases">
        <title>Genomic Encyclopedia of Type Strains, Phase IV (KMG-IV): sequencing the most valuable type-strain genomes for metagenomic binning, comparative biology and taxonomic classification.</title>
        <authorList>
            <person name="Goeker M."/>
        </authorList>
    </citation>
    <scope>NUCLEOTIDE SEQUENCE [LARGE SCALE GENOMIC DNA]</scope>
    <source>
        <strain evidence="4 5">DSM 104150</strain>
    </source>
</reference>
<dbReference type="CDD" id="cd00799">
    <property type="entry name" value="INT_Cre_C"/>
    <property type="match status" value="1"/>
</dbReference>
<keyword evidence="2" id="KW-0233">DNA recombination</keyword>
<accession>A0A318EFV6</accession>
<dbReference type="InterPro" id="IPR002104">
    <property type="entry name" value="Integrase_catalytic"/>
</dbReference>
<gene>
    <name evidence="4" type="ORF">C8D93_101748</name>
</gene>
<dbReference type="EMBL" id="QICN01000001">
    <property type="protein sequence ID" value="PXV71693.1"/>
    <property type="molecule type" value="Genomic_DNA"/>
</dbReference>
<dbReference type="GO" id="GO:0006310">
    <property type="term" value="P:DNA recombination"/>
    <property type="evidence" value="ECO:0007669"/>
    <property type="project" value="UniProtKB-KW"/>
</dbReference>
<dbReference type="RefSeq" id="WP_110263785.1">
    <property type="nucleotide sequence ID" value="NZ_CAKZQT010000024.1"/>
</dbReference>
<dbReference type="AlphaFoldDB" id="A0A318EFV6"/>
<evidence type="ECO:0000313" key="5">
    <source>
        <dbReference type="Proteomes" id="UP000248330"/>
    </source>
</evidence>
<feature type="domain" description="Tyr recombinase" evidence="3">
    <location>
        <begin position="176"/>
        <end position="363"/>
    </location>
</feature>
<dbReference type="OrthoDB" id="5914130at2"/>
<dbReference type="InterPro" id="IPR011010">
    <property type="entry name" value="DNA_brk_join_enz"/>
</dbReference>